<evidence type="ECO:0000259" key="10">
    <source>
        <dbReference type="Pfam" id="PF12950"/>
    </source>
</evidence>
<dbReference type="EC" id="2.1.1.72" evidence="2"/>
<dbReference type="InterPro" id="IPR029063">
    <property type="entry name" value="SAM-dependent_MTases_sf"/>
</dbReference>
<dbReference type="AlphaFoldDB" id="A0A0A0EZJ3"/>
<keyword evidence="12" id="KW-1185">Reference proteome</keyword>
<dbReference type="EMBL" id="AVPU01000005">
    <property type="protein sequence ID" value="KGM55473.1"/>
    <property type="molecule type" value="Genomic_DNA"/>
</dbReference>
<comment type="caution">
    <text evidence="11">The sequence shown here is derived from an EMBL/GenBank/DDBJ whole genome shotgun (WGS) entry which is preliminary data.</text>
</comment>
<dbReference type="PANTHER" id="PTHR33841:SF5">
    <property type="entry name" value="DNA METHYLASE (MODIFICATION METHYLASE) (METHYLTRANSFERASE)-RELATED"/>
    <property type="match status" value="1"/>
</dbReference>
<proteinExistence type="inferred from homology"/>
<dbReference type="InterPro" id="IPR025931">
    <property type="entry name" value="TaqI_C"/>
</dbReference>
<evidence type="ECO:0000313" key="11">
    <source>
        <dbReference type="EMBL" id="KGM55473.1"/>
    </source>
</evidence>
<dbReference type="InterPro" id="IPR002052">
    <property type="entry name" value="DNA_methylase_N6_adenine_CS"/>
</dbReference>
<evidence type="ECO:0000256" key="5">
    <source>
        <dbReference type="ARBA" id="ARBA00022691"/>
    </source>
</evidence>
<protein>
    <recommendedName>
        <fullName evidence="2">site-specific DNA-methyltransferase (adenine-specific)</fullName>
        <ecNumber evidence="2">2.1.1.72</ecNumber>
    </recommendedName>
</protein>
<evidence type="ECO:0000313" key="12">
    <source>
        <dbReference type="Proteomes" id="UP000029998"/>
    </source>
</evidence>
<dbReference type="InterPro" id="IPR011639">
    <property type="entry name" value="MethylTrfase_TaqI-like_dom"/>
</dbReference>
<dbReference type="eggNOG" id="COG0827">
    <property type="taxonomic scope" value="Bacteria"/>
</dbReference>
<keyword evidence="5" id="KW-0949">S-adenosyl-L-methionine</keyword>
<gene>
    <name evidence="11" type="ORF">N800_14245</name>
</gene>
<dbReference type="GO" id="GO:0003677">
    <property type="term" value="F:DNA binding"/>
    <property type="evidence" value="ECO:0007669"/>
    <property type="project" value="UniProtKB-KW"/>
</dbReference>
<dbReference type="GO" id="GO:0032259">
    <property type="term" value="P:methylation"/>
    <property type="evidence" value="ECO:0007669"/>
    <property type="project" value="UniProtKB-KW"/>
</dbReference>
<keyword evidence="6" id="KW-0680">Restriction system</keyword>
<dbReference type="GO" id="GO:0009007">
    <property type="term" value="F:site-specific DNA-methyltransferase (adenine-specific) activity"/>
    <property type="evidence" value="ECO:0007669"/>
    <property type="project" value="UniProtKB-EC"/>
</dbReference>
<evidence type="ECO:0000259" key="9">
    <source>
        <dbReference type="Pfam" id="PF07669"/>
    </source>
</evidence>
<dbReference type="STRING" id="1385517.N800_14245"/>
<dbReference type="Pfam" id="PF12950">
    <property type="entry name" value="TaqI_C"/>
    <property type="match status" value="1"/>
</dbReference>
<name>A0A0A0EZJ3_9GAMM</name>
<dbReference type="RefSeq" id="WP_036135336.1">
    <property type="nucleotide sequence ID" value="NZ_AVPU01000005.1"/>
</dbReference>
<reference evidence="11 12" key="1">
    <citation type="submission" date="2013-08" db="EMBL/GenBank/DDBJ databases">
        <title>Genome sequencing of Lysobacter.</title>
        <authorList>
            <person name="Zhang S."/>
            <person name="Wang G."/>
        </authorList>
    </citation>
    <scope>NUCLEOTIDE SEQUENCE [LARGE SCALE GENOMIC DNA]</scope>
    <source>
        <strain evidence="11 12">GH1-9</strain>
    </source>
</reference>
<dbReference type="PANTHER" id="PTHR33841">
    <property type="entry name" value="DNA METHYLTRANSFERASE YEEA-RELATED"/>
    <property type="match status" value="1"/>
</dbReference>
<evidence type="ECO:0000256" key="7">
    <source>
        <dbReference type="ARBA" id="ARBA00023125"/>
    </source>
</evidence>
<dbReference type="PROSITE" id="PS00092">
    <property type="entry name" value="N6_MTASE"/>
    <property type="match status" value="1"/>
</dbReference>
<dbReference type="Pfam" id="PF07669">
    <property type="entry name" value="Eco57I"/>
    <property type="match status" value="1"/>
</dbReference>
<organism evidence="11 12">
    <name type="scientific">Lysobacter daejeonensis GH1-9</name>
    <dbReference type="NCBI Taxonomy" id="1385517"/>
    <lineage>
        <taxon>Bacteria</taxon>
        <taxon>Pseudomonadati</taxon>
        <taxon>Pseudomonadota</taxon>
        <taxon>Gammaproteobacteria</taxon>
        <taxon>Lysobacterales</taxon>
        <taxon>Lysobacteraceae</taxon>
        <taxon>Aerolutibacter</taxon>
    </lineage>
</organism>
<feature type="domain" description="Type II methyltransferase M.TaqI-like" evidence="9">
    <location>
        <begin position="151"/>
        <end position="247"/>
    </location>
</feature>
<keyword evidence="4" id="KW-0808">Transferase</keyword>
<comment type="catalytic activity">
    <reaction evidence="8">
        <text>a 2'-deoxyadenosine in DNA + S-adenosyl-L-methionine = an N(6)-methyl-2'-deoxyadenosine in DNA + S-adenosyl-L-homocysteine + H(+)</text>
        <dbReference type="Rhea" id="RHEA:15197"/>
        <dbReference type="Rhea" id="RHEA-COMP:12418"/>
        <dbReference type="Rhea" id="RHEA-COMP:12419"/>
        <dbReference type="ChEBI" id="CHEBI:15378"/>
        <dbReference type="ChEBI" id="CHEBI:57856"/>
        <dbReference type="ChEBI" id="CHEBI:59789"/>
        <dbReference type="ChEBI" id="CHEBI:90615"/>
        <dbReference type="ChEBI" id="CHEBI:90616"/>
        <dbReference type="EC" id="2.1.1.72"/>
    </reaction>
</comment>
<keyword evidence="3 11" id="KW-0489">Methyltransferase</keyword>
<dbReference type="PRINTS" id="PR00507">
    <property type="entry name" value="N12N6MTFRASE"/>
</dbReference>
<sequence>MNFENVGITGNLSDDVSEAARQFSNAGTDERGAVFTRREVVDFILDLVGYTQDRQLWSLRLLEPAAGHADFLLPAIGRLVRSFVGHGGSLAEAANSLASAVLAFEVHPDSLATGRAAVIAELVGLGISKPAAHTLAKRWLVGGDFLLAPLEGNFDFVVGNPPYVRQELIPAPLLTEYRARFRTLYDRADLYVPFFERCLGSLTQGGRLGFICTDRWTKNKYGGPLRAMIADDFALTHFVDLVDTPAFLTDVMTYPAITVIERPTPKAKRSFTRVAYKPAIEVAALASLARAMTAAKLNKASGVVSMQGVVNGAEPWILHEPDRLALVRRLEAALPTLEGAGCKVGIGVATGNDGVYIGSMAALDVEQSRKLPLVRTQDLRSGSVKWHGMGVLNPFEADGRMVDLERYPLFAAYLKKHAKAIKARNVAKKNPARWFRTIDRINPDLASTPKLLIPDIKGDAHVVYEHGEFYPHHNLYYITARDWDLRALQAVLLSGIARLFVATYSTSMRGGFLRFQAQYLRRIRVPSWNDVPRHLRKSLRAAAISGDYEAANRATFELYGLSEAERALVTSA</sequence>
<evidence type="ECO:0000256" key="4">
    <source>
        <dbReference type="ARBA" id="ARBA00022679"/>
    </source>
</evidence>
<accession>A0A0A0EZJ3</accession>
<evidence type="ECO:0000256" key="2">
    <source>
        <dbReference type="ARBA" id="ARBA00011900"/>
    </source>
</evidence>
<evidence type="ECO:0000256" key="3">
    <source>
        <dbReference type="ARBA" id="ARBA00022603"/>
    </source>
</evidence>
<evidence type="ECO:0000256" key="1">
    <source>
        <dbReference type="ARBA" id="ARBA00006594"/>
    </source>
</evidence>
<dbReference type="Gene3D" id="3.40.50.150">
    <property type="entry name" value="Vaccinia Virus protein VP39"/>
    <property type="match status" value="1"/>
</dbReference>
<dbReference type="GO" id="GO:0009307">
    <property type="term" value="P:DNA restriction-modification system"/>
    <property type="evidence" value="ECO:0007669"/>
    <property type="project" value="UniProtKB-KW"/>
</dbReference>
<dbReference type="Proteomes" id="UP000029998">
    <property type="component" value="Unassembled WGS sequence"/>
</dbReference>
<keyword evidence="7" id="KW-0238">DNA-binding</keyword>
<dbReference type="SUPFAM" id="SSF53335">
    <property type="entry name" value="S-adenosyl-L-methionine-dependent methyltransferases"/>
    <property type="match status" value="1"/>
</dbReference>
<evidence type="ECO:0000256" key="8">
    <source>
        <dbReference type="ARBA" id="ARBA00047942"/>
    </source>
</evidence>
<comment type="similarity">
    <text evidence="1">Belongs to the N(4)/N(6)-methyltransferase family.</text>
</comment>
<evidence type="ECO:0000256" key="6">
    <source>
        <dbReference type="ARBA" id="ARBA00022747"/>
    </source>
</evidence>
<dbReference type="InterPro" id="IPR050953">
    <property type="entry name" value="N4_N6_ade-DNA_methylase"/>
</dbReference>
<feature type="domain" description="TaqI-like C-terminal specificity" evidence="10">
    <location>
        <begin position="416"/>
        <end position="523"/>
    </location>
</feature>